<sequence>MSTQPWWQAACLAPDEAMSNAARARQAQLTKPAGSLGQLESLAIQLAGLQRRERPWVARPRLYLFAADHGVAAEGVSLFPQAVTVQMLHNFVAGGAAVSVLARAQGMPIELIDLGTVQEDLQLPGVRHLRLGAGTANFCEGPAMRVEQCQAALQAGRDAVQRAAEAGCDLFLAGEMGIANTTSATALLCALGGWPVAELTGRGTGLDAQGMSHKQAVIERALALHRPALGEPFEVLRRLGGLEIAAMAGAYLACAQQGIAALVDGFICTAAAYCAVQLNPACRPWLLFAHASAERGHAVPVQALQAQPLLDLGLRLGEGSGAALALPLVRLACELHAGMATFSEANVAEGDHP</sequence>
<dbReference type="PANTHER" id="PTHR43463">
    <property type="entry name" value="NICOTINATE-NUCLEOTIDE--DIMETHYLBENZIMIDAZOLE PHOSPHORIBOSYLTRANSFERASE"/>
    <property type="match status" value="1"/>
</dbReference>
<evidence type="ECO:0000256" key="1">
    <source>
        <dbReference type="ARBA" id="ARBA00005049"/>
    </source>
</evidence>
<comment type="function">
    <text evidence="10">Catalyzes the synthesis of alpha-ribazole-5'-phosphate from nicotinate mononucleotide (NAMN) and 5,6-dimethylbenzimidazole (DMB).</text>
</comment>
<dbReference type="EMBL" id="PIYS01000003">
    <property type="protein sequence ID" value="PKF72503.1"/>
    <property type="molecule type" value="Genomic_DNA"/>
</dbReference>
<dbReference type="PANTHER" id="PTHR43463:SF1">
    <property type="entry name" value="NICOTINATE-NUCLEOTIDE--DIMETHYLBENZIMIDAZOLE PHOSPHORIBOSYLTRANSFERASE"/>
    <property type="match status" value="1"/>
</dbReference>
<keyword evidence="5 10" id="KW-0169">Cobalamin biosynthesis</keyword>
<organism evidence="11 12">
    <name type="scientific">Pseudomonas fluvialis</name>
    <dbReference type="NCBI Taxonomy" id="1793966"/>
    <lineage>
        <taxon>Bacteria</taxon>
        <taxon>Pseudomonadati</taxon>
        <taxon>Pseudomonadota</taxon>
        <taxon>Gammaproteobacteria</taxon>
        <taxon>Pseudomonadales</taxon>
        <taxon>Pseudomonadaceae</taxon>
        <taxon>Pseudomonas</taxon>
    </lineage>
</organism>
<dbReference type="EC" id="2.4.2.21" evidence="3 10"/>
<name>A0A2I0CT09_9PSED</name>
<reference evidence="12" key="1">
    <citation type="submission" date="2017-12" db="EMBL/GenBank/DDBJ databases">
        <authorList>
            <person name="Yu X.-Y."/>
        </authorList>
    </citation>
    <scope>NUCLEOTIDE SEQUENCE [LARGE SCALE GENOMIC DNA]</scope>
    <source>
        <strain evidence="12">ZYSR67-Z</strain>
    </source>
</reference>
<comment type="pathway">
    <text evidence="1 10">Nucleoside biosynthesis; alpha-ribazole biosynthesis; alpha-ribazole from 5,6-dimethylbenzimidazole: step 1/2.</text>
</comment>
<proteinExistence type="inferred from homology"/>
<evidence type="ECO:0000313" key="12">
    <source>
        <dbReference type="Proteomes" id="UP000242861"/>
    </source>
</evidence>
<dbReference type="RefSeq" id="WP_101192556.1">
    <property type="nucleotide sequence ID" value="NZ_PIYS01000003.1"/>
</dbReference>
<keyword evidence="7 10" id="KW-0808">Transferase</keyword>
<dbReference type="HAMAP" id="MF_00230">
    <property type="entry name" value="CobT"/>
    <property type="match status" value="1"/>
</dbReference>
<dbReference type="InterPro" id="IPR017846">
    <property type="entry name" value="Nict_dMeBzImd_PRibTrfase_bact"/>
</dbReference>
<dbReference type="Pfam" id="PF02277">
    <property type="entry name" value="DBI_PRT"/>
    <property type="match status" value="1"/>
</dbReference>
<evidence type="ECO:0000256" key="8">
    <source>
        <dbReference type="ARBA" id="ARBA00030686"/>
    </source>
</evidence>
<dbReference type="AlphaFoldDB" id="A0A2I0CT09"/>
<evidence type="ECO:0000256" key="4">
    <source>
        <dbReference type="ARBA" id="ARBA00015486"/>
    </source>
</evidence>
<dbReference type="CDD" id="cd02439">
    <property type="entry name" value="DMB-PRT_CobT"/>
    <property type="match status" value="1"/>
</dbReference>
<evidence type="ECO:0000256" key="10">
    <source>
        <dbReference type="HAMAP-Rule" id="MF_00230"/>
    </source>
</evidence>
<dbReference type="Gene3D" id="1.10.1610.10">
    <property type="match status" value="1"/>
</dbReference>
<dbReference type="Proteomes" id="UP000242861">
    <property type="component" value="Unassembled WGS sequence"/>
</dbReference>
<evidence type="ECO:0000256" key="2">
    <source>
        <dbReference type="ARBA" id="ARBA00007110"/>
    </source>
</evidence>
<comment type="catalytic activity">
    <reaction evidence="9 10">
        <text>5,6-dimethylbenzimidazole + nicotinate beta-D-ribonucleotide = alpha-ribazole 5'-phosphate + nicotinate + H(+)</text>
        <dbReference type="Rhea" id="RHEA:11196"/>
        <dbReference type="ChEBI" id="CHEBI:15378"/>
        <dbReference type="ChEBI" id="CHEBI:15890"/>
        <dbReference type="ChEBI" id="CHEBI:32544"/>
        <dbReference type="ChEBI" id="CHEBI:57502"/>
        <dbReference type="ChEBI" id="CHEBI:57918"/>
        <dbReference type="EC" id="2.4.2.21"/>
    </reaction>
</comment>
<feature type="active site" description="Proton acceptor" evidence="10">
    <location>
        <position position="318"/>
    </location>
</feature>
<dbReference type="FunFam" id="3.40.50.10210:FF:000001">
    <property type="entry name" value="Nicotinate-nucleotide--dimethylbenzimidazole phosphoribosyltransferase"/>
    <property type="match status" value="1"/>
</dbReference>
<dbReference type="NCBIfam" id="TIGR03160">
    <property type="entry name" value="cobT_DBIPRT"/>
    <property type="match status" value="1"/>
</dbReference>
<protein>
    <recommendedName>
        <fullName evidence="4 10">Nicotinate-nucleotide--dimethylbenzimidazole phosphoribosyltransferase</fullName>
        <shortName evidence="10">NN:DBI PRT</shortName>
        <ecNumber evidence="3 10">2.4.2.21</ecNumber>
    </recommendedName>
    <alternativeName>
        <fullName evidence="8 10">N(1)-alpha-phosphoribosyltransferase</fullName>
    </alternativeName>
</protein>
<comment type="similarity">
    <text evidence="2 10">Belongs to the CobT family.</text>
</comment>
<dbReference type="InterPro" id="IPR036087">
    <property type="entry name" value="Nict_dMeBzImd_PRibTrfase_sf"/>
</dbReference>
<gene>
    <name evidence="10 11" type="primary">cobT</name>
    <name evidence="11" type="ORF">CW360_01935</name>
</gene>
<keyword evidence="6 10" id="KW-0328">Glycosyltransferase</keyword>
<comment type="caution">
    <text evidence="11">The sequence shown here is derived from an EMBL/GenBank/DDBJ whole genome shotgun (WGS) entry which is preliminary data.</text>
</comment>
<accession>A0A2I0CT09</accession>
<dbReference type="NCBIfam" id="NF000996">
    <property type="entry name" value="PRK00105.1"/>
    <property type="match status" value="1"/>
</dbReference>
<dbReference type="InterPro" id="IPR003200">
    <property type="entry name" value="Nict_dMeBzImd_PRibTrfase"/>
</dbReference>
<evidence type="ECO:0000313" key="11">
    <source>
        <dbReference type="EMBL" id="PKF72503.1"/>
    </source>
</evidence>
<evidence type="ECO:0000256" key="6">
    <source>
        <dbReference type="ARBA" id="ARBA00022676"/>
    </source>
</evidence>
<evidence type="ECO:0000256" key="3">
    <source>
        <dbReference type="ARBA" id="ARBA00011991"/>
    </source>
</evidence>
<dbReference type="GO" id="GO:0009236">
    <property type="term" value="P:cobalamin biosynthetic process"/>
    <property type="evidence" value="ECO:0007669"/>
    <property type="project" value="UniProtKB-UniRule"/>
</dbReference>
<evidence type="ECO:0000256" key="5">
    <source>
        <dbReference type="ARBA" id="ARBA00022573"/>
    </source>
</evidence>
<dbReference type="InterPro" id="IPR023195">
    <property type="entry name" value="Nict_dMeBzImd_PRibTrfase_N"/>
</dbReference>
<evidence type="ECO:0000256" key="9">
    <source>
        <dbReference type="ARBA" id="ARBA00047340"/>
    </source>
</evidence>
<dbReference type="GO" id="GO:0008939">
    <property type="term" value="F:nicotinate-nucleotide-dimethylbenzimidazole phosphoribosyltransferase activity"/>
    <property type="evidence" value="ECO:0007669"/>
    <property type="project" value="UniProtKB-UniRule"/>
</dbReference>
<dbReference type="Gene3D" id="3.40.50.10210">
    <property type="match status" value="1"/>
</dbReference>
<dbReference type="UniPathway" id="UPA00061">
    <property type="reaction ID" value="UER00516"/>
</dbReference>
<dbReference type="SUPFAM" id="SSF52733">
    <property type="entry name" value="Nicotinate mononucleotide:5,6-dimethylbenzimidazole phosphoribosyltransferase (CobT)"/>
    <property type="match status" value="1"/>
</dbReference>
<evidence type="ECO:0000256" key="7">
    <source>
        <dbReference type="ARBA" id="ARBA00022679"/>
    </source>
</evidence>